<evidence type="ECO:0000256" key="4">
    <source>
        <dbReference type="ARBA" id="ARBA00022692"/>
    </source>
</evidence>
<gene>
    <name evidence="16" type="ORF">HOLleu_17771</name>
</gene>
<dbReference type="GO" id="GO:1990573">
    <property type="term" value="P:potassium ion import across plasma membrane"/>
    <property type="evidence" value="ECO:0007669"/>
    <property type="project" value="TreeGrafter"/>
</dbReference>
<evidence type="ECO:0000256" key="9">
    <source>
        <dbReference type="ARBA" id="ARBA00023136"/>
    </source>
</evidence>
<feature type="compositionally biased region" description="Basic and acidic residues" evidence="12">
    <location>
        <begin position="16"/>
        <end position="26"/>
    </location>
</feature>
<keyword evidence="6 11" id="KW-0630">Potassium</keyword>
<sequence length="484" mass="55451">MNGKASDSDILQQDGAEIKTEKTRKEVEYQRKSSQLTMENQMRLQKSAKLKRLVEKSGNCNVLHKNVPRRGDFLRDGFTTLIDLKWRWVLLIFAFTYVIGWLVFAGLWYALAWDHGDIDYREKDTEWEPCVANVDNFISAFLFSVETQTTIGYGFRSVTEACWMGAVMVVVQSVFSCLVDAVMIGCIFAKLARPKKRAATIKFSKHACIAERDGRLCLMFRVGDIRQSHMYDVKIRAQLVKPRITIEGECIPIESYKLTFGPECSPEEKIFLVWPMIIVHEIDEESPLYELSAPMLKDMSFEIIIILEGVLEQTGLIMQARTSYLPSEICWGHRFSSQLITPSRDQEHLMVDYREFNSMKIVADTMDFSAKERDLLRSQGIDYKCENPTTTRSVLKKSYSFENSRRIKELHGNGFVARGKGNITFTDEIQESEEEGLDDHIQMSIDAKELINDHGFSESLEEQIEDCDETLAASPNEKRVGSPV</sequence>
<dbReference type="SUPFAM" id="SSF81296">
    <property type="entry name" value="E set domains"/>
    <property type="match status" value="1"/>
</dbReference>
<accession>A0A9Q1H8Z7</accession>
<evidence type="ECO:0000313" key="16">
    <source>
        <dbReference type="EMBL" id="KAJ8037050.1"/>
    </source>
</evidence>
<keyword evidence="7 13" id="KW-1133">Transmembrane helix</keyword>
<feature type="region of interest" description="Disordered" evidence="12">
    <location>
        <begin position="1"/>
        <end position="26"/>
    </location>
</feature>
<dbReference type="Gene3D" id="2.60.40.1400">
    <property type="entry name" value="G protein-activated inward rectifier potassium channel 1"/>
    <property type="match status" value="1"/>
</dbReference>
<dbReference type="InterPro" id="IPR013518">
    <property type="entry name" value="K_chnl_inward-rec_Kir_cyto"/>
</dbReference>
<dbReference type="Proteomes" id="UP001152320">
    <property type="component" value="Chromosome 8"/>
</dbReference>
<dbReference type="InterPro" id="IPR016449">
    <property type="entry name" value="K_chnl_inward-rec_Kir"/>
</dbReference>
<feature type="transmembrane region" description="Helical" evidence="13">
    <location>
        <begin position="163"/>
        <end position="189"/>
    </location>
</feature>
<keyword evidence="17" id="KW-1185">Reference proteome</keyword>
<evidence type="ECO:0000259" key="14">
    <source>
        <dbReference type="Pfam" id="PF01007"/>
    </source>
</evidence>
<feature type="domain" description="Potassium channel inwardly rectifying transmembrane" evidence="14">
    <location>
        <begin position="54"/>
        <end position="194"/>
    </location>
</feature>
<evidence type="ECO:0000256" key="12">
    <source>
        <dbReference type="SAM" id="MobiDB-lite"/>
    </source>
</evidence>
<comment type="caution">
    <text evidence="16">The sequence shown here is derived from an EMBL/GenBank/DDBJ whole genome shotgun (WGS) entry which is preliminary data.</text>
</comment>
<name>A0A9Q1H8Z7_HOLLE</name>
<dbReference type="PANTHER" id="PTHR11767">
    <property type="entry name" value="INWARD RECTIFIER POTASSIUM CHANNEL"/>
    <property type="match status" value="1"/>
</dbReference>
<evidence type="ECO:0000256" key="10">
    <source>
        <dbReference type="ARBA" id="ARBA00023303"/>
    </source>
</evidence>
<organism evidence="16 17">
    <name type="scientific">Holothuria leucospilota</name>
    <name type="common">Black long sea cucumber</name>
    <name type="synonym">Mertensiothuria leucospilota</name>
    <dbReference type="NCBI Taxonomy" id="206669"/>
    <lineage>
        <taxon>Eukaryota</taxon>
        <taxon>Metazoa</taxon>
        <taxon>Echinodermata</taxon>
        <taxon>Eleutherozoa</taxon>
        <taxon>Echinozoa</taxon>
        <taxon>Holothuroidea</taxon>
        <taxon>Aspidochirotacea</taxon>
        <taxon>Aspidochirotida</taxon>
        <taxon>Holothuriidae</taxon>
        <taxon>Holothuria</taxon>
    </lineage>
</organism>
<dbReference type="GO" id="GO:0034765">
    <property type="term" value="P:regulation of monoatomic ion transmembrane transport"/>
    <property type="evidence" value="ECO:0007669"/>
    <property type="project" value="TreeGrafter"/>
</dbReference>
<evidence type="ECO:0000259" key="15">
    <source>
        <dbReference type="Pfam" id="PF17655"/>
    </source>
</evidence>
<evidence type="ECO:0000256" key="6">
    <source>
        <dbReference type="ARBA" id="ARBA00022958"/>
    </source>
</evidence>
<keyword evidence="9 13" id="KW-0472">Membrane</keyword>
<dbReference type="InterPro" id="IPR040445">
    <property type="entry name" value="Kir_TM"/>
</dbReference>
<dbReference type="Pfam" id="PF17655">
    <property type="entry name" value="IRK_C"/>
    <property type="match status" value="1"/>
</dbReference>
<dbReference type="GO" id="GO:0034702">
    <property type="term" value="C:monoatomic ion channel complex"/>
    <property type="evidence" value="ECO:0007669"/>
    <property type="project" value="UniProtKB-KW"/>
</dbReference>
<dbReference type="Pfam" id="PF01007">
    <property type="entry name" value="IRK"/>
    <property type="match status" value="1"/>
</dbReference>
<comment type="similarity">
    <text evidence="11">Belongs to the inward rectifier-type potassium channel (TC 1.A.2.1) family.</text>
</comment>
<comment type="subcellular location">
    <subcellularLocation>
        <location evidence="1 11">Membrane</location>
        <topology evidence="1 11">Multi-pass membrane protein</topology>
    </subcellularLocation>
</comment>
<dbReference type="GO" id="GO:0005886">
    <property type="term" value="C:plasma membrane"/>
    <property type="evidence" value="ECO:0007669"/>
    <property type="project" value="TreeGrafter"/>
</dbReference>
<evidence type="ECO:0000256" key="3">
    <source>
        <dbReference type="ARBA" id="ARBA00022538"/>
    </source>
</evidence>
<reference evidence="16" key="1">
    <citation type="submission" date="2021-10" db="EMBL/GenBank/DDBJ databases">
        <title>Tropical sea cucumber genome reveals ecological adaptation and Cuvierian tubules defense mechanism.</title>
        <authorList>
            <person name="Chen T."/>
        </authorList>
    </citation>
    <scope>NUCLEOTIDE SEQUENCE</scope>
    <source>
        <strain evidence="16">Nanhai2018</strain>
        <tissue evidence="16">Muscle</tissue>
    </source>
</reference>
<evidence type="ECO:0000256" key="1">
    <source>
        <dbReference type="ARBA" id="ARBA00004141"/>
    </source>
</evidence>
<dbReference type="EMBL" id="JAIZAY010000008">
    <property type="protein sequence ID" value="KAJ8037050.1"/>
    <property type="molecule type" value="Genomic_DNA"/>
</dbReference>
<dbReference type="OrthoDB" id="273257at2759"/>
<evidence type="ECO:0000256" key="2">
    <source>
        <dbReference type="ARBA" id="ARBA00022448"/>
    </source>
</evidence>
<dbReference type="PRINTS" id="PR01320">
    <property type="entry name" value="KIRCHANNEL"/>
</dbReference>
<proteinExistence type="inferred from homology"/>
<dbReference type="InterPro" id="IPR041647">
    <property type="entry name" value="IRK_C"/>
</dbReference>
<evidence type="ECO:0000313" key="17">
    <source>
        <dbReference type="Proteomes" id="UP001152320"/>
    </source>
</evidence>
<keyword evidence="10 11" id="KW-0407">Ion channel</keyword>
<evidence type="ECO:0000256" key="7">
    <source>
        <dbReference type="ARBA" id="ARBA00022989"/>
    </source>
</evidence>
<dbReference type="PANTHER" id="PTHR11767:SF102">
    <property type="entry name" value="INWARDLY RECTIFYING POTASSIUM CHANNEL 1, ISOFORM F"/>
    <property type="match status" value="1"/>
</dbReference>
<keyword evidence="8 11" id="KW-0406">Ion transport</keyword>
<protein>
    <submittedName>
        <fullName evidence="16">G protein-activated inward rectifier potassium channel 4</fullName>
    </submittedName>
</protein>
<dbReference type="AlphaFoldDB" id="A0A9Q1H8Z7"/>
<dbReference type="Gene3D" id="1.10.287.70">
    <property type="match status" value="1"/>
</dbReference>
<keyword evidence="5 11" id="KW-0851">Voltage-gated channel</keyword>
<keyword evidence="3 11" id="KW-0633">Potassium transport</keyword>
<dbReference type="GO" id="GO:0005242">
    <property type="term" value="F:inward rectifier potassium channel activity"/>
    <property type="evidence" value="ECO:0007669"/>
    <property type="project" value="InterPro"/>
</dbReference>
<evidence type="ECO:0000256" key="11">
    <source>
        <dbReference type="RuleBase" id="RU003822"/>
    </source>
</evidence>
<dbReference type="SUPFAM" id="SSF81324">
    <property type="entry name" value="Voltage-gated potassium channels"/>
    <property type="match status" value="1"/>
</dbReference>
<dbReference type="FunFam" id="1.10.287.70:FF:000019">
    <property type="entry name" value="G protein-activated inward rectifier potassium channel 1"/>
    <property type="match status" value="1"/>
</dbReference>
<keyword evidence="2 11" id="KW-0813">Transport</keyword>
<evidence type="ECO:0000256" key="8">
    <source>
        <dbReference type="ARBA" id="ARBA00023065"/>
    </source>
</evidence>
<evidence type="ECO:0000256" key="13">
    <source>
        <dbReference type="SAM" id="Phobius"/>
    </source>
</evidence>
<evidence type="ECO:0000256" key="5">
    <source>
        <dbReference type="ARBA" id="ARBA00022882"/>
    </source>
</evidence>
<dbReference type="InterPro" id="IPR014756">
    <property type="entry name" value="Ig_E-set"/>
</dbReference>
<feature type="transmembrane region" description="Helical" evidence="13">
    <location>
        <begin position="88"/>
        <end position="111"/>
    </location>
</feature>
<keyword evidence="4 11" id="KW-0812">Transmembrane</keyword>
<feature type="domain" description="Inward rectifier potassium channel C-terminal" evidence="15">
    <location>
        <begin position="201"/>
        <end position="374"/>
    </location>
</feature>